<protein>
    <submittedName>
        <fullName evidence="8">Modular polyketide synthase, type I PKS</fullName>
    </submittedName>
</protein>
<dbReference type="SMART" id="SM00827">
    <property type="entry name" value="PKS_AT"/>
    <property type="match status" value="1"/>
</dbReference>
<dbReference type="InterPro" id="IPR014031">
    <property type="entry name" value="Ketoacyl_synth_C"/>
</dbReference>
<dbReference type="InterPro" id="IPR016036">
    <property type="entry name" value="Malonyl_transacylase_ACP-bd"/>
</dbReference>
<dbReference type="STRING" id="377629.TERTU_2376"/>
<evidence type="ECO:0000256" key="1">
    <source>
        <dbReference type="ARBA" id="ARBA00022450"/>
    </source>
</evidence>
<name>C5BKB6_TERTT</name>
<accession>C5BKB6</accession>
<dbReference type="InterPro" id="IPR009081">
    <property type="entry name" value="PP-bd_ACP"/>
</dbReference>
<dbReference type="InterPro" id="IPR016039">
    <property type="entry name" value="Thiolase-like"/>
</dbReference>
<dbReference type="Pfam" id="PF00109">
    <property type="entry name" value="ketoacyl-synt"/>
    <property type="match status" value="1"/>
</dbReference>
<dbReference type="PROSITE" id="PS50075">
    <property type="entry name" value="CARRIER"/>
    <property type="match status" value="1"/>
</dbReference>
<dbReference type="InterPro" id="IPR014030">
    <property type="entry name" value="Ketoacyl_synth_N"/>
</dbReference>
<dbReference type="SUPFAM" id="SSF53901">
    <property type="entry name" value="Thiolase-like"/>
    <property type="match status" value="1"/>
</dbReference>
<dbReference type="SUPFAM" id="SSF52151">
    <property type="entry name" value="FabD/lysophospholipase-like"/>
    <property type="match status" value="1"/>
</dbReference>
<reference evidence="8 9" key="1">
    <citation type="journal article" date="2009" name="PLoS ONE">
        <title>The complete genome of Teredinibacter turnerae T7901: an intracellular endosymbiont of marine wood-boring bivalves (shipworms).</title>
        <authorList>
            <person name="Yang J.C."/>
            <person name="Madupu R."/>
            <person name="Durkin A.S."/>
            <person name="Ekborg N.A."/>
            <person name="Pedamallu C.S."/>
            <person name="Hostetler J.B."/>
            <person name="Radune D."/>
            <person name="Toms B.S."/>
            <person name="Henrissat B."/>
            <person name="Coutinho P.M."/>
            <person name="Schwarz S."/>
            <person name="Field L."/>
            <person name="Trindade-Silva A.E."/>
            <person name="Soares C.A.G."/>
            <person name="Elshahawi S."/>
            <person name="Hanora A."/>
            <person name="Schmidt E.W."/>
            <person name="Haygood M.G."/>
            <person name="Posfai J."/>
            <person name="Benner J."/>
            <person name="Madinger C."/>
            <person name="Nove J."/>
            <person name="Anton B."/>
            <person name="Chaudhary K."/>
            <person name="Foster J."/>
            <person name="Holman A."/>
            <person name="Kumar S."/>
            <person name="Lessard P.A."/>
            <person name="Luyten Y.A."/>
            <person name="Slatko B."/>
            <person name="Wood N."/>
            <person name="Wu B."/>
            <person name="Teplitski M."/>
            <person name="Mougous J.D."/>
            <person name="Ward N."/>
            <person name="Eisen J.A."/>
            <person name="Badger J.H."/>
            <person name="Distel D.L."/>
        </authorList>
    </citation>
    <scope>NUCLEOTIDE SEQUENCE [LARGE SCALE GENOMIC DNA]</scope>
    <source>
        <strain evidence="9">ATCC 39867 / T7901</strain>
    </source>
</reference>
<dbReference type="GO" id="GO:0004312">
    <property type="term" value="F:fatty acid synthase activity"/>
    <property type="evidence" value="ECO:0007669"/>
    <property type="project" value="TreeGrafter"/>
</dbReference>
<dbReference type="OrthoDB" id="9778690at2"/>
<evidence type="ECO:0000256" key="5">
    <source>
        <dbReference type="SAM" id="MobiDB-lite"/>
    </source>
</evidence>
<dbReference type="KEGG" id="ttu:TERTU_2376"/>
<dbReference type="Gene3D" id="3.40.366.10">
    <property type="entry name" value="Malonyl-Coenzyme A Acyl Carrier Protein, domain 2"/>
    <property type="match status" value="1"/>
</dbReference>
<keyword evidence="1" id="KW-0596">Phosphopantetheine</keyword>
<dbReference type="EMBL" id="CP001614">
    <property type="protein sequence ID" value="ACR10963.1"/>
    <property type="molecule type" value="Genomic_DNA"/>
</dbReference>
<sequence>MQKATEKTDNRAVLAKALTELKRLQARVKELEAAQTREPIAIIGMSCRFPGGVTTPERLWEYLRGGNNAVQEVPSDRWDLDAFYDPIPGKPGKMYTRRGYFIDEIAGFDRDFFNVGPAEANAMDPQHRLLLETCWEALEYAGLSPTALRGSNTGMFLGAMNSDYAHYSVQDLNAISMYTAITNGNGIAAGRLAHNFGFQGPAIAVDTLCSSSLVSVHLAMRSLQNQECDLALAGGINLLVTPSMFVATCAASMLSTDGLCKTFDESADGYARGEGVGVIALKRLSDAQRDNDSILAVLRGGAVNQDGPSSALPVPNGKAQEKVIRAALKDAGVNPADIGYIEAHGTGTALGDPLEIEALNQVFGADRTAGQPLWLGSIKTNYGHTEGAAGIAGLLKVILALKHGEIPPHLNFSSPSTKVAWDSLPIKVVTEPTRWSEDTPRIAGVSAFGIGGTNAHMVVEAPASIDPDATQPCVSALTLSAKSPEALKAMVDSYADYLASDAVDIANACYTSNISRASLASRLSVYGENPAELLAKLQAISVGDLPFVAHDSTASNSRLAYLFSGQGSQYPGMGRTLYESQPVFRSAIDRCEELLREQLEVSLTAVLWGEHSDKLNQTQYTQPALFALEYALAEMWSAWGIKPTLVMGHSVGEYVAACYAGLFSLADGLRLIAARGRLMAELCAPGVMSVWFCDAAQVKALVKELGLEQQLAIAAFNSPENTALSGEPDAMGTILAVAEERDIACRSLDVSHAFHSKMLEPMLDAFQAVAESVTYKKPRLRIISNVTGQPAGEELGNALYWVRHTRSAVKFEKGLRALQANNVNVFLEVGPGTGLLSIGKSCLTEASLNWLSSLHSKQPDKPQYIETASRAWELGLPVDWAALHQGRRYHKTVLPFYPFQRHHHWLENAVLHSTPAVLETTAQGESVNTNSSAIKASTTTERPTAQPLSDVVVSIVSAVRGIPPQQIKPEHHFQMDLGYDSMMIMELKSKLEVALNSEEKIPIKEIMMVTTVDKLIEFAQARVAT</sequence>
<dbReference type="Gene3D" id="3.40.47.10">
    <property type="match status" value="1"/>
</dbReference>
<dbReference type="Proteomes" id="UP000009080">
    <property type="component" value="Chromosome"/>
</dbReference>
<dbReference type="CDD" id="cd00833">
    <property type="entry name" value="PKS"/>
    <property type="match status" value="1"/>
</dbReference>
<dbReference type="RefSeq" id="WP_015817075.1">
    <property type="nucleotide sequence ID" value="NC_012997.1"/>
</dbReference>
<gene>
    <name evidence="8" type="ordered locus">TERTU_2376</name>
</gene>
<dbReference type="GO" id="GO:0006633">
    <property type="term" value="P:fatty acid biosynthetic process"/>
    <property type="evidence" value="ECO:0007669"/>
    <property type="project" value="TreeGrafter"/>
</dbReference>
<dbReference type="HOGENOM" id="CLU_000022_16_6_6"/>
<dbReference type="InterPro" id="IPR050091">
    <property type="entry name" value="PKS_NRPS_Biosynth_Enz"/>
</dbReference>
<dbReference type="InterPro" id="IPR032821">
    <property type="entry name" value="PKS_assoc"/>
</dbReference>
<dbReference type="PROSITE" id="PS52004">
    <property type="entry name" value="KS3_2"/>
    <property type="match status" value="1"/>
</dbReference>
<evidence type="ECO:0000256" key="3">
    <source>
        <dbReference type="ARBA" id="ARBA00022679"/>
    </source>
</evidence>
<evidence type="ECO:0000259" key="6">
    <source>
        <dbReference type="PROSITE" id="PS50075"/>
    </source>
</evidence>
<proteinExistence type="predicted"/>
<evidence type="ECO:0000256" key="2">
    <source>
        <dbReference type="ARBA" id="ARBA00022553"/>
    </source>
</evidence>
<keyword evidence="3" id="KW-0808">Transferase</keyword>
<evidence type="ECO:0000313" key="9">
    <source>
        <dbReference type="Proteomes" id="UP000009080"/>
    </source>
</evidence>
<feature type="domain" description="Ketosynthase family 3 (KS3)" evidence="7">
    <location>
        <begin position="37"/>
        <end position="461"/>
    </location>
</feature>
<feature type="region of interest" description="Disordered" evidence="5">
    <location>
        <begin position="921"/>
        <end position="941"/>
    </location>
</feature>
<dbReference type="Pfam" id="PF00550">
    <property type="entry name" value="PP-binding"/>
    <property type="match status" value="1"/>
</dbReference>
<dbReference type="FunFam" id="3.40.366.10:FF:000002">
    <property type="entry name" value="Probable polyketide synthase 2"/>
    <property type="match status" value="1"/>
</dbReference>
<dbReference type="Gene3D" id="3.30.70.3290">
    <property type="match status" value="1"/>
</dbReference>
<dbReference type="FunFam" id="3.40.47.10:FF:000019">
    <property type="entry name" value="Polyketide synthase type I"/>
    <property type="match status" value="1"/>
</dbReference>
<dbReference type="Gene3D" id="1.10.1200.10">
    <property type="entry name" value="ACP-like"/>
    <property type="match status" value="1"/>
</dbReference>
<organism evidence="8 9">
    <name type="scientific">Teredinibacter turnerae (strain ATCC 39867 / T7901)</name>
    <dbReference type="NCBI Taxonomy" id="377629"/>
    <lineage>
        <taxon>Bacteria</taxon>
        <taxon>Pseudomonadati</taxon>
        <taxon>Pseudomonadota</taxon>
        <taxon>Gammaproteobacteria</taxon>
        <taxon>Cellvibrionales</taxon>
        <taxon>Cellvibrionaceae</taxon>
        <taxon>Teredinibacter</taxon>
    </lineage>
</organism>
<dbReference type="SMART" id="SM00825">
    <property type="entry name" value="PKS_KS"/>
    <property type="match status" value="1"/>
</dbReference>
<dbReference type="InterPro" id="IPR014043">
    <property type="entry name" value="Acyl_transferase_dom"/>
</dbReference>
<dbReference type="InterPro" id="IPR001227">
    <property type="entry name" value="Ac_transferase_dom_sf"/>
</dbReference>
<dbReference type="InterPro" id="IPR020841">
    <property type="entry name" value="PKS_Beta-ketoAc_synthase_dom"/>
</dbReference>
<dbReference type="SUPFAM" id="SSF47336">
    <property type="entry name" value="ACP-like"/>
    <property type="match status" value="1"/>
</dbReference>
<keyword evidence="9" id="KW-1185">Reference proteome</keyword>
<dbReference type="Pfam" id="PF00698">
    <property type="entry name" value="Acyl_transf_1"/>
    <property type="match status" value="1"/>
</dbReference>
<evidence type="ECO:0000313" key="8">
    <source>
        <dbReference type="EMBL" id="ACR10963.1"/>
    </source>
</evidence>
<dbReference type="PANTHER" id="PTHR43775:SF37">
    <property type="entry name" value="SI:DKEY-61P9.11"/>
    <property type="match status" value="1"/>
</dbReference>
<feature type="domain" description="Carrier" evidence="6">
    <location>
        <begin position="946"/>
        <end position="1023"/>
    </location>
</feature>
<evidence type="ECO:0000256" key="4">
    <source>
        <dbReference type="ARBA" id="ARBA00054155"/>
    </source>
</evidence>
<dbReference type="Pfam" id="PF16197">
    <property type="entry name" value="KAsynt_C_assoc"/>
    <property type="match status" value="1"/>
</dbReference>
<dbReference type="Pfam" id="PF02801">
    <property type="entry name" value="Ketoacyl-synt_C"/>
    <property type="match status" value="1"/>
</dbReference>
<dbReference type="InterPro" id="IPR036736">
    <property type="entry name" value="ACP-like_sf"/>
</dbReference>
<comment type="function">
    <text evidence="4">Involved in production of the polyketide antibiotic thailandamide.</text>
</comment>
<dbReference type="AlphaFoldDB" id="C5BKB6"/>
<dbReference type="eggNOG" id="COG3321">
    <property type="taxonomic scope" value="Bacteria"/>
</dbReference>
<dbReference type="InterPro" id="IPR016035">
    <property type="entry name" value="Acyl_Trfase/lysoPLipase"/>
</dbReference>
<dbReference type="PANTHER" id="PTHR43775">
    <property type="entry name" value="FATTY ACID SYNTHASE"/>
    <property type="match status" value="1"/>
</dbReference>
<dbReference type="SUPFAM" id="SSF55048">
    <property type="entry name" value="Probable ACP-binding domain of malonyl-CoA ACP transacylase"/>
    <property type="match status" value="1"/>
</dbReference>
<keyword evidence="2" id="KW-0597">Phosphoprotein</keyword>
<evidence type="ECO:0000259" key="7">
    <source>
        <dbReference type="PROSITE" id="PS52004"/>
    </source>
</evidence>